<comment type="caution">
    <text evidence="1">The sequence shown here is derived from an EMBL/GenBank/DDBJ whole genome shotgun (WGS) entry which is preliminary data.</text>
</comment>
<sequence>MFKTLIFTIIFSDFLVSFWVTTDACYLYENHYATHKIRLEECDSDGYTTFNLTKADTLLVPKEDSKNFIINYYRTQEDAINNQQPILTYQNTIEGAQGNEQLHARITNRTTHEIHYHTIALYINYPPDIVSESIEILCDNIGTLLLDAGFNTAINASDYDFLWSTESTASEIQVTTPGLYSVLVTNKATGCSAYREIEVVSSGPAKTIQVDIDNRNARITVEGAGFYQFAIETDGVLSSYQESNVFSKLSTGAHTVYIKDSNGCLPIRTKEILIIDIPEFFTPNGDGINDSWQVDGLGADDMKNALIYIFDKHGKLIKQVVIDGSGWDGTYNGNPLPKSQYWYLIEFGNKKIKGSFTLLR</sequence>
<dbReference type="AlphaFoldDB" id="A0A5S5BTD8"/>
<dbReference type="Proteomes" id="UP000324376">
    <property type="component" value="Unassembled WGS sequence"/>
</dbReference>
<evidence type="ECO:0000313" key="2">
    <source>
        <dbReference type="Proteomes" id="UP000324376"/>
    </source>
</evidence>
<dbReference type="InterPro" id="IPR026341">
    <property type="entry name" value="T9SS_type_B"/>
</dbReference>
<accession>A0A5S5BTD8</accession>
<gene>
    <name evidence="1" type="ORF">BD809_11237</name>
</gene>
<name>A0A5S5BTD8_9FLAO</name>
<dbReference type="RefSeq" id="WP_148783668.1">
    <property type="nucleotide sequence ID" value="NZ_VNHU01000012.1"/>
</dbReference>
<reference evidence="1 2" key="1">
    <citation type="submission" date="2019-07" db="EMBL/GenBank/DDBJ databases">
        <title>Genomic Encyclopedia of Archaeal and Bacterial Type Strains, Phase II (KMG-II): from individual species to whole genera.</title>
        <authorList>
            <person name="Goeker M."/>
        </authorList>
    </citation>
    <scope>NUCLEOTIDE SEQUENCE [LARGE SCALE GENOMIC DNA]</scope>
    <source>
        <strain evidence="1 2">DSM 17527</strain>
    </source>
</reference>
<dbReference type="EMBL" id="VNHU01000012">
    <property type="protein sequence ID" value="TYP70445.1"/>
    <property type="molecule type" value="Genomic_DNA"/>
</dbReference>
<protein>
    <submittedName>
        <fullName evidence="1">Gliding motility-associated-like protein</fullName>
    </submittedName>
</protein>
<evidence type="ECO:0000313" key="1">
    <source>
        <dbReference type="EMBL" id="TYP70445.1"/>
    </source>
</evidence>
<dbReference type="Pfam" id="PF13585">
    <property type="entry name" value="CHU_C"/>
    <property type="match status" value="1"/>
</dbReference>
<dbReference type="OrthoDB" id="9765926at2"/>
<keyword evidence="2" id="KW-1185">Reference proteome</keyword>
<organism evidence="1 2">
    <name type="scientific">Aquimarina intermedia</name>
    <dbReference type="NCBI Taxonomy" id="350814"/>
    <lineage>
        <taxon>Bacteria</taxon>
        <taxon>Pseudomonadati</taxon>
        <taxon>Bacteroidota</taxon>
        <taxon>Flavobacteriia</taxon>
        <taxon>Flavobacteriales</taxon>
        <taxon>Flavobacteriaceae</taxon>
        <taxon>Aquimarina</taxon>
    </lineage>
</organism>
<proteinExistence type="predicted"/>
<dbReference type="NCBIfam" id="TIGR04131">
    <property type="entry name" value="Bac_Flav_CTERM"/>
    <property type="match status" value="1"/>
</dbReference>